<reference evidence="1" key="1">
    <citation type="journal article" date="2021" name="Proc. Natl. Acad. Sci. U.S.A.">
        <title>A Catalog of Tens of Thousands of Viruses from Human Metagenomes Reveals Hidden Associations with Chronic Diseases.</title>
        <authorList>
            <person name="Tisza M.J."/>
            <person name="Buck C.B."/>
        </authorList>
    </citation>
    <scope>NUCLEOTIDE SEQUENCE</scope>
    <source>
        <strain evidence="1">CtsK93</strain>
    </source>
</reference>
<evidence type="ECO:0000313" key="1">
    <source>
        <dbReference type="EMBL" id="DAE07124.1"/>
    </source>
</evidence>
<dbReference type="EMBL" id="BK015446">
    <property type="protein sequence ID" value="DAE07124.1"/>
    <property type="molecule type" value="Genomic_DNA"/>
</dbReference>
<proteinExistence type="predicted"/>
<accession>A0A8S5PLR1</accession>
<protein>
    <submittedName>
        <fullName evidence="1">Uncharacterized protein</fullName>
    </submittedName>
</protein>
<sequence length="29" mass="3661">MQTEESEYEHVWEYDDTKDELFSLFFDVK</sequence>
<name>A0A8S5PLR1_9CAUD</name>
<organism evidence="1">
    <name type="scientific">Myoviridae sp. ctsK93</name>
    <dbReference type="NCBI Taxonomy" id="2825190"/>
    <lineage>
        <taxon>Viruses</taxon>
        <taxon>Duplodnaviria</taxon>
        <taxon>Heunggongvirae</taxon>
        <taxon>Uroviricota</taxon>
        <taxon>Caudoviricetes</taxon>
    </lineage>
</organism>